<organism evidence="1 2">
    <name type="scientific">Hygrophoropsis aurantiaca</name>
    <dbReference type="NCBI Taxonomy" id="72124"/>
    <lineage>
        <taxon>Eukaryota</taxon>
        <taxon>Fungi</taxon>
        <taxon>Dikarya</taxon>
        <taxon>Basidiomycota</taxon>
        <taxon>Agaricomycotina</taxon>
        <taxon>Agaricomycetes</taxon>
        <taxon>Agaricomycetidae</taxon>
        <taxon>Boletales</taxon>
        <taxon>Coniophorineae</taxon>
        <taxon>Hygrophoropsidaceae</taxon>
        <taxon>Hygrophoropsis</taxon>
    </lineage>
</organism>
<accession>A0ACB8A583</accession>
<evidence type="ECO:0000313" key="1">
    <source>
        <dbReference type="EMBL" id="KAH7908550.1"/>
    </source>
</evidence>
<name>A0ACB8A583_9AGAM</name>
<evidence type="ECO:0000313" key="2">
    <source>
        <dbReference type="Proteomes" id="UP000790377"/>
    </source>
</evidence>
<reference evidence="1" key="1">
    <citation type="journal article" date="2021" name="New Phytol.">
        <title>Evolutionary innovations through gain and loss of genes in the ectomycorrhizal Boletales.</title>
        <authorList>
            <person name="Wu G."/>
            <person name="Miyauchi S."/>
            <person name="Morin E."/>
            <person name="Kuo A."/>
            <person name="Drula E."/>
            <person name="Varga T."/>
            <person name="Kohler A."/>
            <person name="Feng B."/>
            <person name="Cao Y."/>
            <person name="Lipzen A."/>
            <person name="Daum C."/>
            <person name="Hundley H."/>
            <person name="Pangilinan J."/>
            <person name="Johnson J."/>
            <person name="Barry K."/>
            <person name="LaButti K."/>
            <person name="Ng V."/>
            <person name="Ahrendt S."/>
            <person name="Min B."/>
            <person name="Choi I.G."/>
            <person name="Park H."/>
            <person name="Plett J.M."/>
            <person name="Magnuson J."/>
            <person name="Spatafora J.W."/>
            <person name="Nagy L.G."/>
            <person name="Henrissat B."/>
            <person name="Grigoriev I.V."/>
            <person name="Yang Z.L."/>
            <person name="Xu J."/>
            <person name="Martin F.M."/>
        </authorList>
    </citation>
    <scope>NUCLEOTIDE SEQUENCE</scope>
    <source>
        <strain evidence="1">ATCC 28755</strain>
    </source>
</reference>
<comment type="caution">
    <text evidence="1">The sequence shown here is derived from an EMBL/GenBank/DDBJ whole genome shotgun (WGS) entry which is preliminary data.</text>
</comment>
<dbReference type="Proteomes" id="UP000790377">
    <property type="component" value="Unassembled WGS sequence"/>
</dbReference>
<sequence length="83" mass="9352">MIICALRAFLPEFCLADLCQVFEGQECSLVVIKNCNYPTTCKPLDWSSYIQLQCVSDVRAMISFLHPDLVKTILISTPQGLRV</sequence>
<protein>
    <submittedName>
        <fullName evidence="1">Uncharacterized protein</fullName>
    </submittedName>
</protein>
<keyword evidence="2" id="KW-1185">Reference proteome</keyword>
<dbReference type="EMBL" id="MU267815">
    <property type="protein sequence ID" value="KAH7908550.1"/>
    <property type="molecule type" value="Genomic_DNA"/>
</dbReference>
<gene>
    <name evidence="1" type="ORF">BJ138DRAFT_343329</name>
</gene>
<proteinExistence type="predicted"/>